<organism evidence="1 2">
    <name type="scientific">Botrytis hyacinthi</name>
    <dbReference type="NCBI Taxonomy" id="278943"/>
    <lineage>
        <taxon>Eukaryota</taxon>
        <taxon>Fungi</taxon>
        <taxon>Dikarya</taxon>
        <taxon>Ascomycota</taxon>
        <taxon>Pezizomycotina</taxon>
        <taxon>Leotiomycetes</taxon>
        <taxon>Helotiales</taxon>
        <taxon>Sclerotiniaceae</taxon>
        <taxon>Botrytis</taxon>
    </lineage>
</organism>
<reference evidence="1 2" key="1">
    <citation type="submission" date="2017-12" db="EMBL/GenBank/DDBJ databases">
        <title>Comparative genomics of Botrytis spp.</title>
        <authorList>
            <person name="Valero-Jimenez C.A."/>
            <person name="Tapia P."/>
            <person name="Veloso J."/>
            <person name="Silva-Moreno E."/>
            <person name="Staats M."/>
            <person name="Valdes J.H."/>
            <person name="Van Kan J.A.L."/>
        </authorList>
    </citation>
    <scope>NUCLEOTIDE SEQUENCE [LARGE SCALE GENOMIC DNA]</scope>
    <source>
        <strain evidence="1 2">Bh0001</strain>
    </source>
</reference>
<dbReference type="EMBL" id="PQXK01000175">
    <property type="protein sequence ID" value="TGO34954.1"/>
    <property type="molecule type" value="Genomic_DNA"/>
</dbReference>
<protein>
    <submittedName>
        <fullName evidence="1">Uncharacterized protein</fullName>
    </submittedName>
</protein>
<keyword evidence="2" id="KW-1185">Reference proteome</keyword>
<evidence type="ECO:0000313" key="2">
    <source>
        <dbReference type="Proteomes" id="UP000297814"/>
    </source>
</evidence>
<comment type="caution">
    <text evidence="1">The sequence shown here is derived from an EMBL/GenBank/DDBJ whole genome shotgun (WGS) entry which is preliminary data.</text>
</comment>
<proteinExistence type="predicted"/>
<sequence length="85" mass="9303">MSSKIAKPPSLSVLAHTILLQEVIYVVKAERPRVVDGAEDDADLAALINNNIRAEISVTGDLEGWLEESWGPQCILDAAVYISRR</sequence>
<dbReference type="AlphaFoldDB" id="A0A4Z1GDC7"/>
<gene>
    <name evidence="1" type="ORF">BHYA_0175g00070</name>
</gene>
<dbReference type="Proteomes" id="UP000297814">
    <property type="component" value="Unassembled WGS sequence"/>
</dbReference>
<accession>A0A4Z1GDC7</accession>
<name>A0A4Z1GDC7_9HELO</name>
<evidence type="ECO:0000313" key="1">
    <source>
        <dbReference type="EMBL" id="TGO34954.1"/>
    </source>
</evidence>